<proteinExistence type="predicted"/>
<dbReference type="PANTHER" id="PTHR13812">
    <property type="entry name" value="KETIMINE REDUCTASE MU-CRYSTALLIN"/>
    <property type="match status" value="1"/>
</dbReference>
<dbReference type="NCBIfam" id="NF005762">
    <property type="entry name" value="PRK07589.1"/>
    <property type="match status" value="1"/>
</dbReference>
<dbReference type="InterPro" id="IPR023401">
    <property type="entry name" value="ODC_N"/>
</dbReference>
<dbReference type="Proteomes" id="UP000229081">
    <property type="component" value="Chromosome"/>
</dbReference>
<dbReference type="AlphaFoldDB" id="A0A2K8MRC7"/>
<dbReference type="EC" id="4.3.1.12" evidence="1"/>
<dbReference type="Pfam" id="PF02423">
    <property type="entry name" value="OCD_Mu_crystall"/>
    <property type="match status" value="1"/>
</dbReference>
<accession>A0A2K8MRC7</accession>
<dbReference type="KEGG" id="sphc:CVN68_20360"/>
<dbReference type="OrthoDB" id="7209364at2"/>
<dbReference type="RefSeq" id="WP_100283806.1">
    <property type="nucleotide sequence ID" value="NZ_CP024923.1"/>
</dbReference>
<organism evidence="1 2">
    <name type="scientific">Sphingomonas psychrotolerans</name>
    <dbReference type="NCBI Taxonomy" id="1327635"/>
    <lineage>
        <taxon>Bacteria</taxon>
        <taxon>Pseudomonadati</taxon>
        <taxon>Pseudomonadota</taxon>
        <taxon>Alphaproteobacteria</taxon>
        <taxon>Sphingomonadales</taxon>
        <taxon>Sphingomonadaceae</taxon>
        <taxon>Sphingomonas</taxon>
    </lineage>
</organism>
<keyword evidence="1" id="KW-0456">Lyase</keyword>
<dbReference type="SUPFAM" id="SSF51735">
    <property type="entry name" value="NAD(P)-binding Rossmann-fold domains"/>
    <property type="match status" value="1"/>
</dbReference>
<evidence type="ECO:0000313" key="2">
    <source>
        <dbReference type="Proteomes" id="UP000229081"/>
    </source>
</evidence>
<dbReference type="EMBL" id="CP024923">
    <property type="protein sequence ID" value="ATY34011.1"/>
    <property type="molecule type" value="Genomic_DNA"/>
</dbReference>
<name>A0A2K8MRC7_9SPHN</name>
<dbReference type="GO" id="GO:0008473">
    <property type="term" value="F:ornithine cyclodeaminase activity"/>
    <property type="evidence" value="ECO:0007669"/>
    <property type="project" value="UniProtKB-EC"/>
</dbReference>
<reference evidence="1 2" key="1">
    <citation type="submission" date="2017-11" db="EMBL/GenBank/DDBJ databases">
        <title>Complete genome sequence of Sphingomonas sp. Strain Cra20, a psychrotolerant potential plant growth promoting rhizobacteria.</title>
        <authorList>
            <person name="Luo Y."/>
        </authorList>
    </citation>
    <scope>NUCLEOTIDE SEQUENCE [LARGE SCALE GENOMIC DNA]</scope>
    <source>
        <strain evidence="1 2">Cra20</strain>
    </source>
</reference>
<dbReference type="Gene3D" id="3.30.1780.10">
    <property type="entry name" value="ornithine cyclodeaminase, domain 1"/>
    <property type="match status" value="1"/>
</dbReference>
<protein>
    <submittedName>
        <fullName evidence="1">Ornithine cyclodeaminase</fullName>
        <ecNumber evidence="1">4.3.1.12</ecNumber>
    </submittedName>
</protein>
<dbReference type="Gene3D" id="3.40.50.720">
    <property type="entry name" value="NAD(P)-binding Rossmann-like Domain"/>
    <property type="match status" value="1"/>
</dbReference>
<sequence>MTRFIGVESLATIVHAIGIEPFLIGLAGYIEQDFRRWAEFHKVPRHASHSDLGVVELMPISDADRFAFKYVNGHPGNARAGLLTVAAFGVLADMDTGYPRLVAEMTLLTALRTAATSALVASRLARPDSRVMAMIGLGAQSDFQALAFRALLGIDRLQVYDIDPASTAKFVRNMTAQGFAVEAFDSAQEAVMSADIITTATADKRNATILSGNMVGAGIHINAIGGDCPGKTELQREILLRASVFVELEEQTRIEGELQQMPADFPVTEVWRVLAGLEPGRTSAAQVTLFDSVGFALEDFSALRYLDALTADDANIAEIDLIAQPDDPVDLFGLLQRYRPTAQPSLVAVSA</sequence>
<keyword evidence="2" id="KW-1185">Reference proteome</keyword>
<dbReference type="InterPro" id="IPR003462">
    <property type="entry name" value="ODC_Mu_crystall"/>
</dbReference>
<dbReference type="InterPro" id="IPR036291">
    <property type="entry name" value="NAD(P)-bd_dom_sf"/>
</dbReference>
<gene>
    <name evidence="1" type="ORF">CVN68_20360</name>
</gene>
<dbReference type="PANTHER" id="PTHR13812:SF19">
    <property type="entry name" value="KETIMINE REDUCTASE MU-CRYSTALLIN"/>
    <property type="match status" value="1"/>
</dbReference>
<evidence type="ECO:0000313" key="1">
    <source>
        <dbReference type="EMBL" id="ATY34011.1"/>
    </source>
</evidence>